<dbReference type="OrthoDB" id="3440574at2"/>
<evidence type="ECO:0000256" key="1">
    <source>
        <dbReference type="SAM" id="Phobius"/>
    </source>
</evidence>
<reference evidence="2 3" key="1">
    <citation type="submission" date="2019-06" db="EMBL/GenBank/DDBJ databases">
        <title>Sequencing the genomes of 1000 actinobacteria strains.</title>
        <authorList>
            <person name="Klenk H.-P."/>
        </authorList>
    </citation>
    <scope>NUCLEOTIDE SEQUENCE [LARGE SCALE GENOMIC DNA]</scope>
    <source>
        <strain evidence="2 3">DSM 46699</strain>
    </source>
</reference>
<keyword evidence="1" id="KW-0812">Transmembrane</keyword>
<dbReference type="AlphaFoldDB" id="A0A561U776"/>
<gene>
    <name evidence="2" type="ORF">FHU35_12208</name>
</gene>
<keyword evidence="1" id="KW-1133">Transmembrane helix</keyword>
<dbReference type="SUPFAM" id="SSF53822">
    <property type="entry name" value="Periplasmic binding protein-like I"/>
    <property type="match status" value="1"/>
</dbReference>
<protein>
    <recommendedName>
        <fullName evidence="4">ABC-type branched-subunit amino acid transport system substrate-binding protein</fullName>
    </recommendedName>
</protein>
<dbReference type="Proteomes" id="UP000316184">
    <property type="component" value="Unassembled WGS sequence"/>
</dbReference>
<dbReference type="EMBL" id="VIWX01000002">
    <property type="protein sequence ID" value="TWF95214.1"/>
    <property type="molecule type" value="Genomic_DNA"/>
</dbReference>
<keyword evidence="3" id="KW-1185">Reference proteome</keyword>
<sequence>MTRTDAPEYPPEFKPPKPTAARIAQYGSFLVAAALAVGLVLVGLPVIGGWWTGCGGELVSQRGECVGVTDLTDLDDDPNSFHFDRSLERVEKLIRNENLRLEGESAVTVGLLMPMSKGDGSSQSEQQIRAHVEGAYLAQHLANRDENAAPKIRLVLANEGGTEHAWSSVTSDLIEMKDDEQPLVAVTGMGVSVRETVWGARALWGDDPLSGPRIPMIGSVITADELNKVGGQPPEPNERIPGIPGLSRVSVSNDTEVTALASAPRLQSIRPLIVHDTNANDFYTAGLRRDFEKHFARQWREAENPHEPYDGQGSGVSSRFSAIARTLCGVNPPDTVLYSGRAVLLPGFIEELRNDTQCKNPITVVTGSDGSTLQDTLKPTIPGQREVRVVYAALADQSVLQDPNFTSEFTRSFEKDDLNNAWAIMAHDAVKTAITAIRGATDQSGDLPPISDVVDQLGNLNSGMKWVDGAAGRFEIDAKTGDPVGRTVPIMEIGPYSDPSEPGKLRAEVIHQYRQPNPRCPDEAPQC</sequence>
<dbReference type="InterPro" id="IPR028082">
    <property type="entry name" value="Peripla_BP_I"/>
</dbReference>
<proteinExistence type="predicted"/>
<feature type="transmembrane region" description="Helical" evidence="1">
    <location>
        <begin position="29"/>
        <end position="51"/>
    </location>
</feature>
<name>A0A561U776_9PSEU</name>
<dbReference type="RefSeq" id="WP_145738234.1">
    <property type="nucleotide sequence ID" value="NZ_VIWX01000002.1"/>
</dbReference>
<evidence type="ECO:0000313" key="2">
    <source>
        <dbReference type="EMBL" id="TWF95214.1"/>
    </source>
</evidence>
<comment type="caution">
    <text evidence="2">The sequence shown here is derived from an EMBL/GenBank/DDBJ whole genome shotgun (WGS) entry which is preliminary data.</text>
</comment>
<organism evidence="2 3">
    <name type="scientific">Saccharopolyspora dendranthemae</name>
    <dbReference type="NCBI Taxonomy" id="1181886"/>
    <lineage>
        <taxon>Bacteria</taxon>
        <taxon>Bacillati</taxon>
        <taxon>Actinomycetota</taxon>
        <taxon>Actinomycetes</taxon>
        <taxon>Pseudonocardiales</taxon>
        <taxon>Pseudonocardiaceae</taxon>
        <taxon>Saccharopolyspora</taxon>
    </lineage>
</organism>
<evidence type="ECO:0000313" key="3">
    <source>
        <dbReference type="Proteomes" id="UP000316184"/>
    </source>
</evidence>
<keyword evidence="1" id="KW-0472">Membrane</keyword>
<accession>A0A561U776</accession>
<dbReference type="Gene3D" id="3.40.50.2300">
    <property type="match status" value="2"/>
</dbReference>
<evidence type="ECO:0008006" key="4">
    <source>
        <dbReference type="Google" id="ProtNLM"/>
    </source>
</evidence>